<dbReference type="Gene3D" id="3.40.50.1820">
    <property type="entry name" value="alpha/beta hydrolase"/>
    <property type="match status" value="1"/>
</dbReference>
<feature type="domain" description="AB hydrolase-1" evidence="1">
    <location>
        <begin position="71"/>
        <end position="301"/>
    </location>
</feature>
<evidence type="ECO:0000313" key="2">
    <source>
        <dbReference type="EMBL" id="QEM11693.1"/>
    </source>
</evidence>
<dbReference type="InterPro" id="IPR029058">
    <property type="entry name" value="AB_hydrolase_fold"/>
</dbReference>
<dbReference type="RefSeq" id="WP_112567671.1">
    <property type="nucleotide sequence ID" value="NZ_CP043450.1"/>
</dbReference>
<organism evidence="2 3">
    <name type="scientific">Mucilaginibacter rubeus</name>
    <dbReference type="NCBI Taxonomy" id="2027860"/>
    <lineage>
        <taxon>Bacteria</taxon>
        <taxon>Pseudomonadati</taxon>
        <taxon>Bacteroidota</taxon>
        <taxon>Sphingobacteriia</taxon>
        <taxon>Sphingobacteriales</taxon>
        <taxon>Sphingobacteriaceae</taxon>
        <taxon>Mucilaginibacter</taxon>
    </lineage>
</organism>
<dbReference type="EMBL" id="CP043450">
    <property type="protein sequence ID" value="QEM11693.1"/>
    <property type="molecule type" value="Genomic_DNA"/>
</dbReference>
<dbReference type="PANTHER" id="PTHR43798">
    <property type="entry name" value="MONOACYLGLYCEROL LIPASE"/>
    <property type="match status" value="1"/>
</dbReference>
<dbReference type="KEGG" id="mrub:DEO27_017210"/>
<evidence type="ECO:0000313" key="3">
    <source>
        <dbReference type="Proteomes" id="UP000251402"/>
    </source>
</evidence>
<dbReference type="GO" id="GO:0047372">
    <property type="term" value="F:monoacylglycerol lipase activity"/>
    <property type="evidence" value="ECO:0007669"/>
    <property type="project" value="TreeGrafter"/>
</dbReference>
<name>A0A5C1I1A5_9SPHI</name>
<dbReference type="InterPro" id="IPR000073">
    <property type="entry name" value="AB_hydrolase_1"/>
</dbReference>
<dbReference type="InterPro" id="IPR050266">
    <property type="entry name" value="AB_hydrolase_sf"/>
</dbReference>
<accession>A0A5C1I1A5</accession>
<keyword evidence="3" id="KW-1185">Reference proteome</keyword>
<proteinExistence type="predicted"/>
<gene>
    <name evidence="2" type="ORF">DEO27_017210</name>
</gene>
<evidence type="ECO:0000259" key="1">
    <source>
        <dbReference type="Pfam" id="PF00561"/>
    </source>
</evidence>
<dbReference type="PANTHER" id="PTHR43798:SF5">
    <property type="entry name" value="MONOACYLGLYCEROL LIPASE ABHD6"/>
    <property type="match status" value="1"/>
</dbReference>
<dbReference type="AlphaFoldDB" id="A0A5C1I1A5"/>
<reference evidence="2" key="1">
    <citation type="submission" date="2019-08" db="EMBL/GenBank/DDBJ databases">
        <title>Comparative genome analysis confer to the adaptation heavy metal polluted environment.</title>
        <authorList>
            <person name="Li Y."/>
        </authorList>
    </citation>
    <scope>NUCLEOTIDE SEQUENCE [LARGE SCALE GENOMIC DNA]</scope>
    <source>
        <strain evidence="2">P1</strain>
    </source>
</reference>
<dbReference type="PRINTS" id="PR00111">
    <property type="entry name" value="ABHYDROLASE"/>
</dbReference>
<dbReference type="Proteomes" id="UP000251402">
    <property type="component" value="Chromosome"/>
</dbReference>
<dbReference type="GO" id="GO:0046464">
    <property type="term" value="P:acylglycerol catabolic process"/>
    <property type="evidence" value="ECO:0007669"/>
    <property type="project" value="TreeGrafter"/>
</dbReference>
<keyword evidence="2" id="KW-0378">Hydrolase</keyword>
<dbReference type="GO" id="GO:0016020">
    <property type="term" value="C:membrane"/>
    <property type="evidence" value="ECO:0007669"/>
    <property type="project" value="TreeGrafter"/>
</dbReference>
<dbReference type="SUPFAM" id="SSF53474">
    <property type="entry name" value="alpha/beta-Hydrolases"/>
    <property type="match status" value="1"/>
</dbReference>
<protein>
    <submittedName>
        <fullName evidence="2">Alpha/beta hydrolase</fullName>
    </submittedName>
</protein>
<dbReference type="PROSITE" id="PS51257">
    <property type="entry name" value="PROKAR_LIPOPROTEIN"/>
    <property type="match status" value="1"/>
</dbReference>
<sequence>MKNRTLFGYTKQLIILSILALGFASCKKDNGPGKGTSTAIVDYHQTAATKFIDVAGNSYAYRILGDSDGIPLVMLSALGGSMDDWDPAITNGLAQKYKVIIFDNQGVGSSKGTTPDNIAAMASDAANFIKALGYTKVNIMGFSMGSFISQQLVLTHPELINKIILTGTGPKGSEGLSNLPNLLAAAAGLTPEESLLRFAFTSSAKSIEAGKESYARTQKRTTDRDLPVNEQSGGAQLTAVLGWAQPYPNAFNELKTIKQPVLIAQGQQDIPVPVINAVNLYKNIPNADLITYPDAGHAAVFQYHDEFVQEAINFLAK</sequence>
<dbReference type="OrthoDB" id="9773293at2"/>
<dbReference type="Pfam" id="PF00561">
    <property type="entry name" value="Abhydrolase_1"/>
    <property type="match status" value="1"/>
</dbReference>